<feature type="domain" description="GGDEF" evidence="5">
    <location>
        <begin position="476"/>
        <end position="609"/>
    </location>
</feature>
<comment type="catalytic activity">
    <reaction evidence="2">
        <text>2 GTP = 3',3'-c-di-GMP + 2 diphosphate</text>
        <dbReference type="Rhea" id="RHEA:24898"/>
        <dbReference type="ChEBI" id="CHEBI:33019"/>
        <dbReference type="ChEBI" id="CHEBI:37565"/>
        <dbReference type="ChEBI" id="CHEBI:58805"/>
        <dbReference type="EC" id="2.7.7.65"/>
    </reaction>
</comment>
<protein>
    <recommendedName>
        <fullName evidence="1">diguanylate cyclase</fullName>
        <ecNumber evidence="1">2.7.7.65</ecNumber>
    </recommendedName>
</protein>
<dbReference type="PROSITE" id="PS50885">
    <property type="entry name" value="HAMP"/>
    <property type="match status" value="1"/>
</dbReference>
<evidence type="ECO:0000313" key="6">
    <source>
        <dbReference type="EMBL" id="BAO29059.1"/>
    </source>
</evidence>
<dbReference type="CDD" id="cd06225">
    <property type="entry name" value="HAMP"/>
    <property type="match status" value="1"/>
</dbReference>
<dbReference type="InterPro" id="IPR000160">
    <property type="entry name" value="GGDEF_dom"/>
</dbReference>
<dbReference type="AlphaFoldDB" id="W0SCW6"/>
<evidence type="ECO:0000259" key="4">
    <source>
        <dbReference type="PROSITE" id="PS50885"/>
    </source>
</evidence>
<reference evidence="6 7" key="1">
    <citation type="journal article" date="2014" name="Syst. Appl. Microbiol.">
        <title>Complete genomes of freshwater sulfur oxidizers Sulfuricella denitrificans skB26 and Sulfuritalea hydrogenivorans sk43H: genetic insights into the sulfur oxidation pathway of betaproteobacteria.</title>
        <authorList>
            <person name="Watanabe T."/>
            <person name="Kojima H."/>
            <person name="Fukui M."/>
        </authorList>
    </citation>
    <scope>NUCLEOTIDE SEQUENCE [LARGE SCALE GENOMIC DNA]</scope>
    <source>
        <strain evidence="6">DSM22779</strain>
    </source>
</reference>
<evidence type="ECO:0000256" key="1">
    <source>
        <dbReference type="ARBA" id="ARBA00012528"/>
    </source>
</evidence>
<gene>
    <name evidence="6" type="ORF">SUTH_01259</name>
</gene>
<evidence type="ECO:0000313" key="7">
    <source>
        <dbReference type="Proteomes" id="UP000031637"/>
    </source>
</evidence>
<dbReference type="PANTHER" id="PTHR45138:SF9">
    <property type="entry name" value="DIGUANYLATE CYCLASE DGCM-RELATED"/>
    <property type="match status" value="1"/>
</dbReference>
<dbReference type="Proteomes" id="UP000031637">
    <property type="component" value="Chromosome"/>
</dbReference>
<keyword evidence="3" id="KW-0812">Transmembrane</keyword>
<dbReference type="KEGG" id="shd:SUTH_01259"/>
<proteinExistence type="predicted"/>
<dbReference type="GO" id="GO:0005886">
    <property type="term" value="C:plasma membrane"/>
    <property type="evidence" value="ECO:0007669"/>
    <property type="project" value="TreeGrafter"/>
</dbReference>
<feature type="domain" description="HAMP" evidence="4">
    <location>
        <begin position="196"/>
        <end position="252"/>
    </location>
</feature>
<sequence>MKLKDKILVFFVGIMAVLVVVLTVFSALGFRRFSIYNTERHARSVADTVKVGLTESMIHGTIDKRQQFLARLSSVAGVKQVRVVRGPAVVRQFGPGLPGEGVANPNVMTVLATGREAFDIAEADDDLIFHAVIPYVANDQGVPNCLQCHQVAVGTVLGAVSIDISLAEVRRQGIIAVIVVSLAVFLVALVALALLRRMMAPLSATAEAVQNVTLQAVGGNFAGRISQHRNDEVGDIALNINRLMEFLEREMTTIRTRVGQLMGHQVTEGGNQLVHTTEMVESLVEVSQFKQAIEEDQTKLEIYQRLADMLQRKYDFKRFSIYEIAASKNRMTPILVDGELGAACRHCDPQVTIDANFCRARRTGHEVDAVDFPGLCTMFRPGAAGDTHICLPITQSGSAGCVVQIVIAADETGLAGLMAPFVSVYLREAGPVLEAKRLMEHLRENALRDSLTGLYNRRFLEEYVGTMVSGSQRRKSAFSVLMLDLDFFKQVNDTHGHEAGDKVIKTLADILMRNVRTSDMAVRYGGEEFLLLLMDTGGDAAMKVAEKIRGEVEATKIPLPGGMLQKTISIGVAEFPNDSDTFWQVVKFADVALYKAKSGGRNRVVRFLPEMWDASENY</sequence>
<dbReference type="SMART" id="SM00267">
    <property type="entry name" value="GGDEF"/>
    <property type="match status" value="1"/>
</dbReference>
<dbReference type="SUPFAM" id="SSF55073">
    <property type="entry name" value="Nucleotide cyclase"/>
    <property type="match status" value="1"/>
</dbReference>
<dbReference type="Gene3D" id="3.30.70.270">
    <property type="match status" value="1"/>
</dbReference>
<dbReference type="NCBIfam" id="TIGR00254">
    <property type="entry name" value="GGDEF"/>
    <property type="match status" value="1"/>
</dbReference>
<dbReference type="CDD" id="cd01949">
    <property type="entry name" value="GGDEF"/>
    <property type="match status" value="1"/>
</dbReference>
<dbReference type="InterPro" id="IPR029787">
    <property type="entry name" value="Nucleotide_cyclase"/>
</dbReference>
<dbReference type="FunFam" id="3.30.70.270:FF:000001">
    <property type="entry name" value="Diguanylate cyclase domain protein"/>
    <property type="match status" value="1"/>
</dbReference>
<evidence type="ECO:0000256" key="2">
    <source>
        <dbReference type="ARBA" id="ARBA00034247"/>
    </source>
</evidence>
<keyword evidence="3" id="KW-1133">Transmembrane helix</keyword>
<dbReference type="PROSITE" id="PS50887">
    <property type="entry name" value="GGDEF"/>
    <property type="match status" value="1"/>
</dbReference>
<feature type="transmembrane region" description="Helical" evidence="3">
    <location>
        <begin position="174"/>
        <end position="195"/>
    </location>
</feature>
<dbReference type="GO" id="GO:0043709">
    <property type="term" value="P:cell adhesion involved in single-species biofilm formation"/>
    <property type="evidence" value="ECO:0007669"/>
    <property type="project" value="TreeGrafter"/>
</dbReference>
<evidence type="ECO:0000256" key="3">
    <source>
        <dbReference type="SAM" id="Phobius"/>
    </source>
</evidence>
<feature type="transmembrane region" description="Helical" evidence="3">
    <location>
        <begin position="7"/>
        <end position="30"/>
    </location>
</feature>
<evidence type="ECO:0000259" key="5">
    <source>
        <dbReference type="PROSITE" id="PS50887"/>
    </source>
</evidence>
<dbReference type="STRING" id="1223802.SUTH_01259"/>
<dbReference type="EMBL" id="AP012547">
    <property type="protein sequence ID" value="BAO29059.1"/>
    <property type="molecule type" value="Genomic_DNA"/>
</dbReference>
<dbReference type="PANTHER" id="PTHR45138">
    <property type="entry name" value="REGULATORY COMPONENTS OF SENSORY TRANSDUCTION SYSTEM"/>
    <property type="match status" value="1"/>
</dbReference>
<keyword evidence="3" id="KW-0472">Membrane</keyword>
<dbReference type="SMART" id="SM00304">
    <property type="entry name" value="HAMP"/>
    <property type="match status" value="1"/>
</dbReference>
<accession>W0SCW6</accession>
<dbReference type="Gene3D" id="3.30.450.290">
    <property type="match status" value="1"/>
</dbReference>
<dbReference type="HOGENOM" id="CLU_448291_0_0_4"/>
<dbReference type="InterPro" id="IPR043128">
    <property type="entry name" value="Rev_trsase/Diguanyl_cyclase"/>
</dbReference>
<keyword evidence="7" id="KW-1185">Reference proteome</keyword>
<dbReference type="InterPro" id="IPR050469">
    <property type="entry name" value="Diguanylate_Cyclase"/>
</dbReference>
<dbReference type="GO" id="GO:0007165">
    <property type="term" value="P:signal transduction"/>
    <property type="evidence" value="ECO:0007669"/>
    <property type="project" value="InterPro"/>
</dbReference>
<dbReference type="GO" id="GO:1902201">
    <property type="term" value="P:negative regulation of bacterial-type flagellum-dependent cell motility"/>
    <property type="evidence" value="ECO:0007669"/>
    <property type="project" value="TreeGrafter"/>
</dbReference>
<dbReference type="Pfam" id="PF00990">
    <property type="entry name" value="GGDEF"/>
    <property type="match status" value="1"/>
</dbReference>
<name>W0SCW6_9PROT</name>
<dbReference type="GO" id="GO:0052621">
    <property type="term" value="F:diguanylate cyclase activity"/>
    <property type="evidence" value="ECO:0007669"/>
    <property type="project" value="UniProtKB-EC"/>
</dbReference>
<dbReference type="InterPro" id="IPR003660">
    <property type="entry name" value="HAMP_dom"/>
</dbReference>
<organism evidence="6 7">
    <name type="scientific">Sulfuritalea hydrogenivorans sk43H</name>
    <dbReference type="NCBI Taxonomy" id="1223802"/>
    <lineage>
        <taxon>Bacteria</taxon>
        <taxon>Pseudomonadati</taxon>
        <taxon>Pseudomonadota</taxon>
        <taxon>Betaproteobacteria</taxon>
        <taxon>Nitrosomonadales</taxon>
        <taxon>Sterolibacteriaceae</taxon>
        <taxon>Sulfuritalea</taxon>
    </lineage>
</organism>
<dbReference type="OrthoDB" id="9803824at2"/>
<dbReference type="EC" id="2.7.7.65" evidence="1"/>